<dbReference type="EMBL" id="CAOS01000001">
    <property type="protein sequence ID" value="CCO06974.1"/>
    <property type="molecule type" value="Genomic_DNA"/>
</dbReference>
<evidence type="ECO:0000313" key="2">
    <source>
        <dbReference type="Proteomes" id="UP000009315"/>
    </source>
</evidence>
<keyword evidence="2" id="KW-1185">Reference proteome</keyword>
<dbReference type="AlphaFoldDB" id="K8DWX8"/>
<organism evidence="1 2">
    <name type="scientific">Desulforamulus hydrothermalis Lam5 = DSM 18033</name>
    <dbReference type="NCBI Taxonomy" id="1121428"/>
    <lineage>
        <taxon>Bacteria</taxon>
        <taxon>Bacillati</taxon>
        <taxon>Bacillota</taxon>
        <taxon>Clostridia</taxon>
        <taxon>Eubacteriales</taxon>
        <taxon>Peptococcaceae</taxon>
        <taxon>Desulforamulus</taxon>
    </lineage>
</organism>
<sequence>MRQNLNPAERWLSVVGGLAFAGLGRSESLRHSLLGKCMTFLGVKTAAVGIIGYEPLLELTGQKEDDDYEDFF</sequence>
<proteinExistence type="predicted"/>
<name>K8DWX8_9FIRM</name>
<evidence type="ECO:0000313" key="1">
    <source>
        <dbReference type="EMBL" id="CCO06974.1"/>
    </source>
</evidence>
<dbReference type="Proteomes" id="UP000009315">
    <property type="component" value="Unassembled WGS sequence"/>
</dbReference>
<reference evidence="1 2" key="1">
    <citation type="journal article" date="2013" name="Genome Announc.">
        <title>Genome Sequence of the Sulfate-Reducing Bacterium Desulfotomaculum hydrothermale Lam5(T).</title>
        <authorList>
            <person name="Amin O."/>
            <person name="Fardeau M.L."/>
            <person name="Valette O."/>
            <person name="Hirschler-Rea A."/>
            <person name="Barbe V."/>
            <person name="Medigue C."/>
            <person name="Vacherie B."/>
            <person name="Ollivier B."/>
            <person name="Bertin P.N."/>
            <person name="Dolla A."/>
        </authorList>
    </citation>
    <scope>NUCLEOTIDE SEQUENCE [LARGE SCALE GENOMIC DNA]</scope>
    <source>
        <strain evidence="2">Lam5 / DSM 18033</strain>
    </source>
</reference>
<gene>
    <name evidence="1" type="ORF">DESHY_10134</name>
</gene>
<accession>K8DWX8</accession>
<dbReference type="STRING" id="1121428.DESHY_10134"/>
<dbReference type="OrthoDB" id="1787375at2"/>
<comment type="caution">
    <text evidence="1">The sequence shown here is derived from an EMBL/GenBank/DDBJ whole genome shotgun (WGS) entry which is preliminary data.</text>
</comment>
<protein>
    <submittedName>
        <fullName evidence="1">Uncharacterized protein</fullName>
    </submittedName>
</protein>
<dbReference type="RefSeq" id="WP_008409650.1">
    <property type="nucleotide sequence ID" value="NZ_CAOS01000001.1"/>
</dbReference>